<sequence>MCWDYRCERQVCARKSIGAPMNLLTTPWLTVLRQDGSEDVIAANAMTSGSPPVDLLAVRPDFRGALYQFLIGLLQTAYAPVDQDEWRERWHQPPDLAALKAAFAPYLDAFELVGKGSAFMQDFDLPGAEQTEVAALLIDAPGGKTVRDNLDHFVHRGEVEALCPACAATALFTLQINAPAGGVGHRVSVRGGGPLTTLLLPADPAATLWQKLWLNVMPADALAYPPVKQRGGVLPWTVPTRTSDARGVGDTTPESVHAMQAYWSMPRRIRLDWSEADGACCDLCGAASDTLVRHYRTRNYGTNYTGAWLHPLTPYSLDPKGANPPLSIKGQRGGVGYRHWLGLVLGNDDHQPDAAQVVRHFQARVRVPGVRLWCFGYDMDNMKARCWYDATLPVHAVAPKQQLELAVAVKAWLDVAKEAADLLHKWVRAAWFERPGDAGPAPSVPQSFWQQSEPAFYTLLDQVATVDLSDEVALAPLHRDWLRVSHGLALRLFDDWVLAAPIEGMNVERVVTARSGLSKGLNTAKPMKQLWQIVKTYEKEAA</sequence>
<dbReference type="CDD" id="cd09729">
    <property type="entry name" value="Cse1_I-E"/>
    <property type="match status" value="1"/>
</dbReference>
<evidence type="ECO:0000313" key="1">
    <source>
        <dbReference type="EMBL" id="AEG68385.1"/>
    </source>
</evidence>
<gene>
    <name evidence="1" type="ordered locus">RSPO_c01084</name>
</gene>
<dbReference type="AlphaFoldDB" id="F6FZ94"/>
<organism evidence="1 2">
    <name type="scientific">Ralstonia solanacearum (strain Po82)</name>
    <dbReference type="NCBI Taxonomy" id="1031711"/>
    <lineage>
        <taxon>Bacteria</taxon>
        <taxon>Pseudomonadati</taxon>
        <taxon>Pseudomonadota</taxon>
        <taxon>Betaproteobacteria</taxon>
        <taxon>Burkholderiales</taxon>
        <taxon>Burkholderiaceae</taxon>
        <taxon>Ralstonia</taxon>
        <taxon>Ralstonia solanacearum species complex</taxon>
    </lineage>
</organism>
<protein>
    <submittedName>
        <fullName evidence="1">Putative CRISPR-associated protein, Cse1 family</fullName>
    </submittedName>
</protein>
<dbReference type="KEGG" id="rsn:RSPO_c01084"/>
<name>F6FZ94_RALS8</name>
<dbReference type="EMBL" id="CP002819">
    <property type="protein sequence ID" value="AEG68385.1"/>
    <property type="molecule type" value="Genomic_DNA"/>
</dbReference>
<dbReference type="PATRIC" id="fig|1031711.3.peg.1063"/>
<dbReference type="Proteomes" id="UP000007953">
    <property type="component" value="Chromosome"/>
</dbReference>
<dbReference type="eggNOG" id="ENOG502Z880">
    <property type="taxonomic scope" value="Bacteria"/>
</dbReference>
<proteinExistence type="predicted"/>
<dbReference type="NCBIfam" id="TIGR02547">
    <property type="entry name" value="casA_cse1"/>
    <property type="match status" value="1"/>
</dbReference>
<dbReference type="InterPro" id="IPR013381">
    <property type="entry name" value="CRISPR-assoc_prot_Cse1"/>
</dbReference>
<evidence type="ECO:0000313" key="2">
    <source>
        <dbReference type="Proteomes" id="UP000007953"/>
    </source>
</evidence>
<dbReference type="HOGENOM" id="CLU_039818_0_0_4"/>
<dbReference type="Pfam" id="PF09481">
    <property type="entry name" value="CRISPR_Cse1"/>
    <property type="match status" value="1"/>
</dbReference>
<reference evidence="1 2" key="1">
    <citation type="journal article" date="2011" name="J. Bacteriol.">
        <title>Complete genome sequence of the plant pathogen Ralstonia solanacearum strain Po82.</title>
        <authorList>
            <person name="Xu J."/>
            <person name="Zheng H.J."/>
            <person name="Liu L."/>
            <person name="Pan Z.C."/>
            <person name="Prior P."/>
            <person name="Tang B."/>
            <person name="Xu J.S."/>
            <person name="Zhang H."/>
            <person name="Tian Q."/>
            <person name="Zhang L.Q."/>
            <person name="Feng J."/>
        </authorList>
    </citation>
    <scope>NUCLEOTIDE SEQUENCE [LARGE SCALE GENOMIC DNA]</scope>
    <source>
        <strain evidence="1 2">Po82</strain>
    </source>
</reference>
<accession>F6FZ94</accession>